<feature type="binding site" evidence="11">
    <location>
        <position position="117"/>
    </location>
    <ligand>
        <name>K(+)</name>
        <dbReference type="ChEBI" id="CHEBI:29103"/>
    </ligand>
</feature>
<proteinExistence type="inferred from homology"/>
<gene>
    <name evidence="13" type="ORF">FEF65_04835</name>
</gene>
<keyword evidence="9 10" id="KW-0472">Membrane</keyword>
<feature type="transmembrane region" description="Helical" evidence="12">
    <location>
        <begin position="190"/>
        <end position="211"/>
    </location>
</feature>
<keyword evidence="8 10" id="KW-0406">Ion transport</keyword>
<dbReference type="PANTHER" id="PTHR32024:SF3">
    <property type="entry name" value="TRK SYSTEM POTASSIUM UPTAKE PROTEIN"/>
    <property type="match status" value="1"/>
</dbReference>
<keyword evidence="6 10" id="KW-0630">Potassium</keyword>
<dbReference type="GO" id="GO:0046872">
    <property type="term" value="F:metal ion binding"/>
    <property type="evidence" value="ECO:0007669"/>
    <property type="project" value="UniProtKB-KW"/>
</dbReference>
<evidence type="ECO:0000313" key="14">
    <source>
        <dbReference type="Proteomes" id="UP000306585"/>
    </source>
</evidence>
<organism evidence="13 14">
    <name type="scientific">Mariprofundus erugo</name>
    <dbReference type="NCBI Taxonomy" id="2528639"/>
    <lineage>
        <taxon>Bacteria</taxon>
        <taxon>Pseudomonadati</taxon>
        <taxon>Pseudomonadota</taxon>
        <taxon>Candidatius Mariprofundia</taxon>
        <taxon>Mariprofundales</taxon>
        <taxon>Mariprofundaceae</taxon>
        <taxon>Mariprofundus</taxon>
    </lineage>
</organism>
<keyword evidence="5 12" id="KW-0812">Transmembrane</keyword>
<feature type="binding site" evidence="11">
    <location>
        <position position="437"/>
    </location>
    <ligand>
        <name>K(+)</name>
        <dbReference type="ChEBI" id="CHEBI:29103"/>
    </ligand>
</feature>
<feature type="transmembrane region" description="Helical" evidence="12">
    <location>
        <begin position="138"/>
        <end position="158"/>
    </location>
</feature>
<feature type="transmembrane region" description="Helical" evidence="12">
    <location>
        <begin position="75"/>
        <end position="98"/>
    </location>
</feature>
<evidence type="ECO:0000256" key="8">
    <source>
        <dbReference type="ARBA" id="ARBA00023065"/>
    </source>
</evidence>
<dbReference type="Pfam" id="PF02386">
    <property type="entry name" value="TrkH"/>
    <property type="match status" value="1"/>
</dbReference>
<dbReference type="Proteomes" id="UP000306585">
    <property type="component" value="Unassembled WGS sequence"/>
</dbReference>
<comment type="caution">
    <text evidence="13">The sequence shown here is derived from an EMBL/GenBank/DDBJ whole genome shotgun (WGS) entry which is preliminary data.</text>
</comment>
<feature type="transmembrane region" description="Helical" evidence="12">
    <location>
        <begin position="277"/>
        <end position="297"/>
    </location>
</feature>
<keyword evidence="10" id="KW-0997">Cell inner membrane</keyword>
<dbReference type="AlphaFoldDB" id="A0A5R9GQZ7"/>
<keyword evidence="4 10" id="KW-0633">Potassium transport</keyword>
<dbReference type="OrthoDB" id="9810952at2"/>
<keyword evidence="11" id="KW-0479">Metal-binding</keyword>
<feature type="binding site" evidence="11">
    <location>
        <position position="224"/>
    </location>
    <ligand>
        <name>K(+)</name>
        <dbReference type="ChEBI" id="CHEBI:29103"/>
    </ligand>
</feature>
<feature type="transmembrane region" description="Helical" evidence="12">
    <location>
        <begin position="395"/>
        <end position="419"/>
    </location>
</feature>
<evidence type="ECO:0000256" key="3">
    <source>
        <dbReference type="ARBA" id="ARBA00022475"/>
    </source>
</evidence>
<dbReference type="InterPro" id="IPR003445">
    <property type="entry name" value="Cat_transpt"/>
</dbReference>
<sequence length="488" mass="53774">MKQDKMALFRPVLTVVAFVWILGAMLALPPLLLAVNEGAHTTRSFVYAAAAFFIIGIWLRSRARQQRFEVSSQQLYLITVASWSVLAVIGAIPLYAAMPQLSFCDAFFESMSGITTTGSTVLTGLDAMPHSLLLWRGLLQWVGGIGIIVISIAILPYLRVGGMRMFSTESSDWSDKTLHHAQEFIQNIGLLYLGLTMLAMGCYWLAGMGWFDAIVHAMTTLSTGGYSTHDASMGYFNDRPLILWFASLFMLLGSLPFSLFVAFMHGKKNALLGDSQVRGFLAFVMILILLFSIERTINSDLDFFRVLTHVAFNVISVISTTGYASDDYTQWGPYAVIIFFYIMFVGGCSGSTAGSMKFFRFQVAFILLRNQLHLMRHPYAVIPSKYNGHVLSDDIVRSIVAFSFYFAFIIAAIALFLSLTGLDFITSLSAAATAVTNVGPGLGDVIGPAGNFSTLPDAAKWILCGGMLIGRLEIMTVIVIFTRTFWRT</sequence>
<feature type="transmembrane region" description="Helical" evidence="12">
    <location>
        <begin position="303"/>
        <end position="324"/>
    </location>
</feature>
<evidence type="ECO:0000256" key="9">
    <source>
        <dbReference type="ARBA" id="ARBA00023136"/>
    </source>
</evidence>
<dbReference type="EMBL" id="VBRY01000003">
    <property type="protein sequence ID" value="TLS68320.1"/>
    <property type="molecule type" value="Genomic_DNA"/>
</dbReference>
<evidence type="ECO:0000256" key="2">
    <source>
        <dbReference type="ARBA" id="ARBA00022448"/>
    </source>
</evidence>
<evidence type="ECO:0000256" key="12">
    <source>
        <dbReference type="SAM" id="Phobius"/>
    </source>
</evidence>
<evidence type="ECO:0000256" key="1">
    <source>
        <dbReference type="ARBA" id="ARBA00004651"/>
    </source>
</evidence>
<dbReference type="RefSeq" id="WP_138238655.1">
    <property type="nucleotide sequence ID" value="NZ_VBRY01000003.1"/>
</dbReference>
<evidence type="ECO:0000256" key="5">
    <source>
        <dbReference type="ARBA" id="ARBA00022692"/>
    </source>
</evidence>
<feature type="transmembrane region" description="Helical" evidence="12">
    <location>
        <begin position="331"/>
        <end position="352"/>
    </location>
</feature>
<comment type="function">
    <text evidence="10">Low-affinity potassium transport system. Interacts with Trk system potassium uptake protein TrkA.</text>
</comment>
<reference evidence="13 14" key="1">
    <citation type="journal article" date="2019" name="Appl. Environ. Microbiol.">
        <title>Environmental Evidence and Genomic Insight of Iron-oxidizing Bacteria Preference Towards More Corrosion Resistant Stainless Steel at Higher Salinities.</title>
        <authorList>
            <person name="Garrison C.E."/>
            <person name="Price K.A."/>
            <person name="Field E.K."/>
        </authorList>
    </citation>
    <scope>NUCLEOTIDE SEQUENCE [LARGE SCALE GENOMIC DNA]</scope>
    <source>
        <strain evidence="13 14">P3</strain>
    </source>
</reference>
<evidence type="ECO:0000256" key="11">
    <source>
        <dbReference type="PIRSR" id="PIRSR006247-1"/>
    </source>
</evidence>
<evidence type="ECO:0000313" key="13">
    <source>
        <dbReference type="EMBL" id="TLS68320.1"/>
    </source>
</evidence>
<evidence type="ECO:0000256" key="6">
    <source>
        <dbReference type="ARBA" id="ARBA00022958"/>
    </source>
</evidence>
<feature type="transmembrane region" description="Helical" evidence="12">
    <location>
        <begin position="12"/>
        <end position="33"/>
    </location>
</feature>
<name>A0A5R9GQZ7_9PROT</name>
<dbReference type="GO" id="GO:0005886">
    <property type="term" value="C:plasma membrane"/>
    <property type="evidence" value="ECO:0007669"/>
    <property type="project" value="UniProtKB-SubCell"/>
</dbReference>
<feature type="transmembrane region" description="Helical" evidence="12">
    <location>
        <begin position="241"/>
        <end position="265"/>
    </location>
</feature>
<dbReference type="InterPro" id="IPR004772">
    <property type="entry name" value="TrkH"/>
</dbReference>
<protein>
    <recommendedName>
        <fullName evidence="10">Trk system potassium uptake protein</fullName>
    </recommendedName>
</protein>
<feature type="binding site" evidence="11">
    <location>
        <position position="321"/>
    </location>
    <ligand>
        <name>K(+)</name>
        <dbReference type="ChEBI" id="CHEBI:29103"/>
    </ligand>
</feature>
<dbReference type="GO" id="GO:0015379">
    <property type="term" value="F:potassium:chloride symporter activity"/>
    <property type="evidence" value="ECO:0007669"/>
    <property type="project" value="InterPro"/>
</dbReference>
<feature type="binding site" evidence="11">
    <location>
        <position position="438"/>
    </location>
    <ligand>
        <name>K(+)</name>
        <dbReference type="ChEBI" id="CHEBI:29103"/>
    </ligand>
</feature>
<evidence type="ECO:0000256" key="4">
    <source>
        <dbReference type="ARBA" id="ARBA00022538"/>
    </source>
</evidence>
<comment type="similarity">
    <text evidence="10">Belongs to the TrkH potassium transport family.</text>
</comment>
<keyword evidence="14" id="KW-1185">Reference proteome</keyword>
<dbReference type="PANTHER" id="PTHR32024">
    <property type="entry name" value="TRK SYSTEM POTASSIUM UPTAKE PROTEIN TRKG-RELATED"/>
    <property type="match status" value="1"/>
</dbReference>
<feature type="binding site" evidence="11">
    <location>
        <position position="320"/>
    </location>
    <ligand>
        <name>K(+)</name>
        <dbReference type="ChEBI" id="CHEBI:29103"/>
    </ligand>
</feature>
<evidence type="ECO:0000256" key="10">
    <source>
        <dbReference type="PIRNR" id="PIRNR006247"/>
    </source>
</evidence>
<keyword evidence="2 10" id="KW-0813">Transport</keyword>
<dbReference type="PIRSF" id="PIRSF006247">
    <property type="entry name" value="TrkH"/>
    <property type="match status" value="1"/>
</dbReference>
<feature type="binding site" evidence="11">
    <location>
        <position position="116"/>
    </location>
    <ligand>
        <name>K(+)</name>
        <dbReference type="ChEBI" id="CHEBI:29103"/>
    </ligand>
</feature>
<evidence type="ECO:0000256" key="7">
    <source>
        <dbReference type="ARBA" id="ARBA00022989"/>
    </source>
</evidence>
<comment type="subcellular location">
    <subcellularLocation>
        <location evidence="10">Cell inner membrane</location>
        <topology evidence="10">Multi-pass membrane protein</topology>
    </subcellularLocation>
    <subcellularLocation>
        <location evidence="1">Cell membrane</location>
        <topology evidence="1">Multi-pass membrane protein</topology>
    </subcellularLocation>
</comment>
<keyword evidence="3 10" id="KW-1003">Cell membrane</keyword>
<feature type="transmembrane region" description="Helical" evidence="12">
    <location>
        <begin position="45"/>
        <end position="63"/>
    </location>
</feature>
<feature type="transmembrane region" description="Helical" evidence="12">
    <location>
        <begin position="458"/>
        <end position="481"/>
    </location>
</feature>
<keyword evidence="7 12" id="KW-1133">Transmembrane helix</keyword>
<accession>A0A5R9GQZ7</accession>